<feature type="region of interest" description="Disordered" evidence="1">
    <location>
        <begin position="275"/>
        <end position="343"/>
    </location>
</feature>
<feature type="compositionally biased region" description="Basic and acidic residues" evidence="1">
    <location>
        <begin position="865"/>
        <end position="886"/>
    </location>
</feature>
<feature type="compositionally biased region" description="Basic and acidic residues" evidence="1">
    <location>
        <begin position="1024"/>
        <end position="1044"/>
    </location>
</feature>
<feature type="region of interest" description="Disordered" evidence="1">
    <location>
        <begin position="36"/>
        <end position="109"/>
    </location>
</feature>
<dbReference type="Proteomes" id="UP000515140">
    <property type="component" value="Unplaced"/>
</dbReference>
<dbReference type="GeneID" id="110222069"/>
<feature type="compositionally biased region" description="Basic and acidic residues" evidence="1">
    <location>
        <begin position="426"/>
        <end position="450"/>
    </location>
</feature>
<feature type="compositionally biased region" description="Basic and acidic residues" evidence="1">
    <location>
        <begin position="662"/>
        <end position="692"/>
    </location>
</feature>
<protein>
    <submittedName>
        <fullName evidence="3">Apolipoprotein B receptor</fullName>
    </submittedName>
</protein>
<name>A0A6P5LVG7_PHACI</name>
<feature type="compositionally biased region" description="Basic and acidic residues" evidence="1">
    <location>
        <begin position="1139"/>
        <end position="1158"/>
    </location>
</feature>
<feature type="region of interest" description="Disordered" evidence="1">
    <location>
        <begin position="426"/>
        <end position="451"/>
    </location>
</feature>
<dbReference type="PANTHER" id="PTHR15964:SF0">
    <property type="entry name" value="APOLIPOPROTEIN B RECEPTOR"/>
    <property type="match status" value="1"/>
</dbReference>
<feature type="region of interest" description="Disordered" evidence="1">
    <location>
        <begin position="528"/>
        <end position="692"/>
    </location>
</feature>
<dbReference type="GO" id="GO:0006869">
    <property type="term" value="P:lipid transport"/>
    <property type="evidence" value="ECO:0007669"/>
    <property type="project" value="InterPro"/>
</dbReference>
<feature type="region of interest" description="Disordered" evidence="1">
    <location>
        <begin position="192"/>
        <end position="255"/>
    </location>
</feature>
<dbReference type="GO" id="GO:0030228">
    <property type="term" value="F:lipoprotein particle receptor activity"/>
    <property type="evidence" value="ECO:0007669"/>
    <property type="project" value="InterPro"/>
</dbReference>
<feature type="region of interest" description="Disordered" evidence="1">
    <location>
        <begin position="915"/>
        <end position="1044"/>
    </location>
</feature>
<feature type="compositionally biased region" description="Basic and acidic residues" evidence="1">
    <location>
        <begin position="277"/>
        <end position="311"/>
    </location>
</feature>
<feature type="compositionally biased region" description="Basic and acidic residues" evidence="1">
    <location>
        <begin position="92"/>
        <end position="109"/>
    </location>
</feature>
<feature type="region of interest" description="Disordered" evidence="1">
    <location>
        <begin position="751"/>
        <end position="846"/>
    </location>
</feature>
<dbReference type="InParanoid" id="A0A6P5LVG7"/>
<evidence type="ECO:0000313" key="3">
    <source>
        <dbReference type="RefSeq" id="XP_020862565.1"/>
    </source>
</evidence>
<sequence length="1390" mass="156323">MELLRLHFPTVHRALREALDSLSTFASYFLGDTVPSAEEREENLSRRDGGRGEELREMTAEGGQQTEESKEALEKEVISPSDLENTFSSTESESREALEEGKEKKAREIHESEAEGIWEIGKEVGVCLNEKMTRVCRTWDSSNKNSEEAKGEIGGNYKIEVQGAWCMMGTEPKQGQKTDAVEARECKKEGILPEGYSGTEGFASEEKGGREPKAQGKKNQEPHKKEVSVGKAENYWKRKETEPVGEQKEEVKEIKPGDLEERTLIAFGTESESGIIWDKEKDRQTQEIEGNVRDWQEAREGEKAQRMKEGEPGNGQKTEMETRKSHETKKAPDGALWGGFGKDEKVETTEKQELEKHEVKAEKIEIKCTKKEIEKEVVWEIQGIKPVDIDIEKTQGIQEPGEKTEREDNIKSEVWITSVIEKAEAREAVKSKTAETSPKKEAEETWKAEDMEISGEWNMEVIRRVWDTEEAAGKDWERKKDKERETEENPFPEQVQVQKTGREEEVTDFWVLDKKKIVKVLESGMEVEESWGLEGEAGESCENQSEQNGGQDIQKTTVWEGTLDNVSRSKEIESVGAKEVMGGWEIEPGRPQEVGETERIEDSGDTWVTRPEKEVEGAKLMREAEVGKSHKLDTKDKVSYETEEDREDQNAKIGGNWNIESETGRAQETEKEPKKVQDVMEEEVKGREEETFRISERETLEDCEMEAYSAQNMKNAENRNVQEVKNQELVVVESWKITEGEVASGQMTEIEDKGGCEGEEEVVTPQTRKDKRNWEAKGSQELKQQEVPKAEVKTGWGAKEPGTTEPEREEKEVREVWEKQLEGGQETQVDRRHKMEESEARKLQESKAMEAKEYWEAEGEVIRSQEMKEVEGSQEREEKSSSTWDKEAEEVWEGSAGSPWNTEIVNEKVGLNLKEAEAERSQETEQKMKRDWKEIQRDWDSEEAISQERTETRESLGSNLLEVGDREALEEENKGFWEAERTEECEATEGMTERDQVVEESEAERTWKREEKESEGGQGTGSADAKESSIAEKEEAGINCEKEKSAFCQGAEIQTAMTNKDVELMREEEMKEGQIKSEKKPEEGKENRETEKGVGDPGVNSKSTCTVEEETQYEEDTQAEAKAGGSHAVEGESSADNQYMEKVEANGGRRLEAEKMEGSDNIEGADIQGNGNREELEPSGCSDTEKAAGWGDGDKDSEASGVWESSEKTGRVWDLEKAEPGQGRGTEGAAEIDSGALEASENRETEATAPTNLIAPRLSPAPNPADEAQSGWSEVPIPGPCLDLSIPRSRVLLSRNASQRRSRPSFRKAPAPKKGEGDDDDESLGFLPSEGSPGSKLRLLQSEETSVPSSPKPEETPVTARKQPLGHGFGLAHPNMMQELQARLGRPTPQ</sequence>
<reference evidence="3" key="1">
    <citation type="submission" date="2025-08" db="UniProtKB">
        <authorList>
            <consortium name="RefSeq"/>
        </authorList>
    </citation>
    <scope>IDENTIFICATION</scope>
    <source>
        <tissue evidence="3">Spleen</tissue>
    </source>
</reference>
<evidence type="ECO:0000313" key="2">
    <source>
        <dbReference type="Proteomes" id="UP000515140"/>
    </source>
</evidence>
<keyword evidence="3" id="KW-0675">Receptor</keyword>
<feature type="region of interest" description="Disordered" evidence="1">
    <location>
        <begin position="865"/>
        <end position="902"/>
    </location>
</feature>
<feature type="compositionally biased region" description="Basic and acidic residues" evidence="1">
    <location>
        <begin position="1205"/>
        <end position="1219"/>
    </location>
</feature>
<proteinExistence type="predicted"/>
<feature type="compositionally biased region" description="Basic and acidic residues" evidence="1">
    <location>
        <begin position="915"/>
        <end position="939"/>
    </location>
</feature>
<feature type="compositionally biased region" description="Basic and acidic residues" evidence="1">
    <location>
        <begin position="772"/>
        <end position="792"/>
    </location>
</feature>
<dbReference type="InterPro" id="IPR026158">
    <property type="entry name" value="ApolipoprotB_rcpt"/>
</dbReference>
<feature type="compositionally biased region" description="Acidic residues" evidence="1">
    <location>
        <begin position="528"/>
        <end position="539"/>
    </location>
</feature>
<feature type="compositionally biased region" description="Basic and acidic residues" evidence="1">
    <location>
        <begin position="67"/>
        <end position="77"/>
    </location>
</feature>
<feature type="compositionally biased region" description="Basic and acidic residues" evidence="1">
    <location>
        <begin position="991"/>
        <end position="1015"/>
    </location>
</feature>
<feature type="region of interest" description="Disordered" evidence="1">
    <location>
        <begin position="470"/>
        <end position="502"/>
    </location>
</feature>
<feature type="compositionally biased region" description="Basic and acidic residues" evidence="1">
    <location>
        <begin position="470"/>
        <end position="487"/>
    </location>
</feature>
<accession>A0A6P5LVG7</accession>
<organism evidence="2 3">
    <name type="scientific">Phascolarctos cinereus</name>
    <name type="common">Koala</name>
    <dbReference type="NCBI Taxonomy" id="38626"/>
    <lineage>
        <taxon>Eukaryota</taxon>
        <taxon>Metazoa</taxon>
        <taxon>Chordata</taxon>
        <taxon>Craniata</taxon>
        <taxon>Vertebrata</taxon>
        <taxon>Euteleostomi</taxon>
        <taxon>Mammalia</taxon>
        <taxon>Metatheria</taxon>
        <taxon>Diprotodontia</taxon>
        <taxon>Phascolarctidae</taxon>
        <taxon>Phascolarctos</taxon>
    </lineage>
</organism>
<feature type="compositionally biased region" description="Polar residues" evidence="1">
    <location>
        <begin position="82"/>
        <end position="91"/>
    </location>
</feature>
<feature type="compositionally biased region" description="Basic and acidic residues" evidence="1">
    <location>
        <begin position="963"/>
        <end position="984"/>
    </location>
</feature>
<feature type="compositionally biased region" description="Basic and acidic residues" evidence="1">
    <location>
        <begin position="204"/>
        <end position="255"/>
    </location>
</feature>
<feature type="compositionally biased region" description="Basic and acidic residues" evidence="1">
    <location>
        <begin position="828"/>
        <end position="846"/>
    </location>
</feature>
<gene>
    <name evidence="3" type="primary">APOBR</name>
</gene>
<evidence type="ECO:0000256" key="1">
    <source>
        <dbReference type="SAM" id="MobiDB-lite"/>
    </source>
</evidence>
<dbReference type="PANTHER" id="PTHR15964">
    <property type="entry name" value="APOLIPOPROTEIN B48 RECEPTOR"/>
    <property type="match status" value="1"/>
</dbReference>
<keyword evidence="2" id="KW-1185">Reference proteome</keyword>
<feature type="compositionally biased region" description="Basic and acidic residues" evidence="1">
    <location>
        <begin position="42"/>
        <end position="59"/>
    </location>
</feature>
<dbReference type="CTD" id="55911"/>
<feature type="compositionally biased region" description="Acidic residues" evidence="1">
    <location>
        <begin position="1107"/>
        <end position="1118"/>
    </location>
</feature>
<feature type="compositionally biased region" description="Basic and acidic residues" evidence="1">
    <location>
        <begin position="1060"/>
        <end position="1094"/>
    </location>
</feature>
<feature type="compositionally biased region" description="Basic and acidic residues" evidence="1">
    <location>
        <begin position="610"/>
        <end position="640"/>
    </location>
</feature>
<dbReference type="KEGG" id="pcw:110222069"/>
<feature type="compositionally biased region" description="Polar residues" evidence="1">
    <location>
        <begin position="541"/>
        <end position="559"/>
    </location>
</feature>
<dbReference type="RefSeq" id="XP_020862565.1">
    <property type="nucleotide sequence ID" value="XM_021006906.1"/>
</dbReference>
<feature type="compositionally biased region" description="Basic and acidic residues" evidence="1">
    <location>
        <begin position="318"/>
        <end position="332"/>
    </location>
</feature>
<dbReference type="FunCoup" id="A0A6P5LVG7">
    <property type="interactions" value="404"/>
</dbReference>
<feature type="compositionally biased region" description="Basic and acidic residues" evidence="1">
    <location>
        <begin position="805"/>
        <end position="821"/>
    </location>
</feature>
<feature type="region of interest" description="Disordered" evidence="1">
    <location>
        <begin position="1058"/>
        <end position="1390"/>
    </location>
</feature>